<dbReference type="AlphaFoldDB" id="A0A9D4UD48"/>
<evidence type="ECO:0000313" key="5">
    <source>
        <dbReference type="Proteomes" id="UP000886520"/>
    </source>
</evidence>
<evidence type="ECO:0000259" key="3">
    <source>
        <dbReference type="PROSITE" id="PS50053"/>
    </source>
</evidence>
<evidence type="ECO:0000313" key="4">
    <source>
        <dbReference type="EMBL" id="KAI5065675.1"/>
    </source>
</evidence>
<proteinExistence type="predicted"/>
<keyword evidence="1" id="KW-1017">Isopeptide bond</keyword>
<feature type="domain" description="Ubiquitin-like" evidence="3">
    <location>
        <begin position="58"/>
        <end position="120"/>
    </location>
</feature>
<organism evidence="4 5">
    <name type="scientific">Adiantum capillus-veneris</name>
    <name type="common">Maidenhair fern</name>
    <dbReference type="NCBI Taxonomy" id="13818"/>
    <lineage>
        <taxon>Eukaryota</taxon>
        <taxon>Viridiplantae</taxon>
        <taxon>Streptophyta</taxon>
        <taxon>Embryophyta</taxon>
        <taxon>Tracheophyta</taxon>
        <taxon>Polypodiopsida</taxon>
        <taxon>Polypodiidae</taxon>
        <taxon>Polypodiales</taxon>
        <taxon>Pteridineae</taxon>
        <taxon>Pteridaceae</taxon>
        <taxon>Vittarioideae</taxon>
        <taxon>Adiantum</taxon>
    </lineage>
</organism>
<dbReference type="PROSITE" id="PS50053">
    <property type="entry name" value="UBIQUITIN_2"/>
    <property type="match status" value="1"/>
</dbReference>
<dbReference type="InterPro" id="IPR050158">
    <property type="entry name" value="Ubiquitin_ubiquitin-like"/>
</dbReference>
<dbReference type="Proteomes" id="UP000886520">
    <property type="component" value="Chromosome 19"/>
</dbReference>
<dbReference type="InterPro" id="IPR000626">
    <property type="entry name" value="Ubiquitin-like_dom"/>
</dbReference>
<accession>A0A9D4UD48</accession>
<dbReference type="OrthoDB" id="756206at2759"/>
<name>A0A9D4UD48_ADICA</name>
<dbReference type="GO" id="GO:0003729">
    <property type="term" value="F:mRNA binding"/>
    <property type="evidence" value="ECO:0007669"/>
    <property type="project" value="UniProtKB-ARBA"/>
</dbReference>
<dbReference type="Gene3D" id="3.10.20.90">
    <property type="entry name" value="Phosphatidylinositol 3-kinase Catalytic Subunit, Chain A, domain 1"/>
    <property type="match status" value="1"/>
</dbReference>
<dbReference type="Pfam" id="PF00240">
    <property type="entry name" value="ubiquitin"/>
    <property type="match status" value="1"/>
</dbReference>
<evidence type="ECO:0000256" key="1">
    <source>
        <dbReference type="ARBA" id="ARBA00022499"/>
    </source>
</evidence>
<dbReference type="PANTHER" id="PTHR10666">
    <property type="entry name" value="UBIQUITIN"/>
    <property type="match status" value="1"/>
</dbReference>
<dbReference type="InterPro" id="IPR029071">
    <property type="entry name" value="Ubiquitin-like_domsf"/>
</dbReference>
<gene>
    <name evidence="4" type="ORF">GOP47_0020370</name>
</gene>
<reference evidence="4" key="1">
    <citation type="submission" date="2021-01" db="EMBL/GenBank/DDBJ databases">
        <title>Adiantum capillus-veneris genome.</title>
        <authorList>
            <person name="Fang Y."/>
            <person name="Liao Q."/>
        </authorList>
    </citation>
    <scope>NUCLEOTIDE SEQUENCE</scope>
    <source>
        <strain evidence="4">H3</strain>
        <tissue evidence="4">Leaf</tissue>
    </source>
</reference>
<sequence length="138" mass="15104">MQARRRLRMNLISLRRKPAETAKGCGKQQVIPAGERAAKWSPAPAPPGRSEGHNDRNIQLVVKTLTGKTITFEAKSSDTIGDVKRKLVETGALTVCKCSTRLILAGRELRDDAATLAECDGFQEPTLTLHLVLRLRGC</sequence>
<comment type="caution">
    <text evidence="4">The sequence shown here is derived from an EMBL/GenBank/DDBJ whole genome shotgun (WGS) entry which is preliminary data.</text>
</comment>
<dbReference type="SUPFAM" id="SSF54236">
    <property type="entry name" value="Ubiquitin-like"/>
    <property type="match status" value="1"/>
</dbReference>
<keyword evidence="5" id="KW-1185">Reference proteome</keyword>
<protein>
    <recommendedName>
        <fullName evidence="3">Ubiquitin-like domain-containing protein</fullName>
    </recommendedName>
</protein>
<dbReference type="EMBL" id="JABFUD020000019">
    <property type="protein sequence ID" value="KAI5065675.1"/>
    <property type="molecule type" value="Genomic_DNA"/>
</dbReference>
<feature type="region of interest" description="Disordered" evidence="2">
    <location>
        <begin position="23"/>
        <end position="56"/>
    </location>
</feature>
<dbReference type="SMART" id="SM00213">
    <property type="entry name" value="UBQ"/>
    <property type="match status" value="1"/>
</dbReference>
<evidence type="ECO:0000256" key="2">
    <source>
        <dbReference type="SAM" id="MobiDB-lite"/>
    </source>
</evidence>